<evidence type="ECO:0000256" key="1">
    <source>
        <dbReference type="ARBA" id="ARBA00012513"/>
    </source>
</evidence>
<dbReference type="Gene3D" id="3.40.50.800">
    <property type="entry name" value="Anticodon-binding domain"/>
    <property type="match status" value="1"/>
</dbReference>
<name>A0A2N3N6C6_9PEZI</name>
<dbReference type="Pfam" id="PF00069">
    <property type="entry name" value="Pkinase"/>
    <property type="match status" value="3"/>
</dbReference>
<keyword evidence="17" id="KW-1185">Reference proteome</keyword>
<dbReference type="PROSITE" id="PS50908">
    <property type="entry name" value="RWD"/>
    <property type="match status" value="1"/>
</dbReference>
<dbReference type="PIRSF" id="PIRSF000660">
    <property type="entry name" value="Ser/Thr_PK_GCN2"/>
    <property type="match status" value="1"/>
</dbReference>
<sequence>MAWKKPTNPPKKNDPAFPGLKSQKGSTTKYEELQQNELIALEAIYGADFKRLKEAHSAWKSFFWATIASLSPYLWTFTADKSTDGPYFQKSEPSFDIRISAFDEDFSCTLRVIFTATYPKSPPLITLFGDLRDATRFRIDKFLQTKPKELASEEQEMMHPLIEGIRDILEDDAQAKASGRQVSLEEERARHEAMLARQAQEQEEEIKRKNLEKSREEDRAMAGAVREELRRHEEAARSYNKGRRASEILHDADASKADKDDNIIIFDRTCRVADISGKEFHFTTVECGSVFGSGPLSSVHHCLPSVPKASSCPPLALKKTVLRFPANEGVRNHMITLEEKLTMLQSIHHRHLVDVVGFMIHEELAVDKNFLHRFWTVQVLNQKAQMTSMESFLEICDHLHISKVRSFARDLLDAMAFLHNHGIIHHDVHPRNVLIFKESTSEATQTVAKLSDAVYQHLLYQIAEKGDSPTKFVSSRSSFWLAPETADEGRDQYTHKTDIWDLGVIVMQMMFGLDIVQQYHSPSAFMKAHSLSRPLKEMMTGFFDADPKRRPKAFDLGCTEFLTTDAPVFTVGGLVTQRSRLQSFGSSIQPLQPRLGPDGAKESKYTGRYEAEFIEEGRLGKGGFGQVVKARKKLDGGVFAIKIIRVSTSSTLTEVLKEVALISKLNHPAVVRYYDAWVDTVSDSSAISDSGDESSESGSEESTQSRTPPMAPSGGLDFMSSSGYPEIEFGYDTDEEGEVDMNGQNGGHTLEDTEEDTEEQLYSTPPNQLHRTHSQNSFQRILYISMEYCDRRTLRDLINGGLYKNTAEIWRLLRQILSGLRHIHSLSIVHRDLKPENILITQGLKGEDCVKIADFGLATMGQFVSTKPGATSSDPDQITRSLGTKLYTAPEVRSTASGTYSAKVDMFSLGVILFEMCYQPMGGMERVIVLSNLRLPENVLPDDFKPGDRNQTEIVLSLIAHNPDDRPDSATLLRNPKIPIDGEEEITRSILAGGVEPDSPYYREILATFFAGFAGKAKDYAWDIEIPGPPALKKIMTDDIPLQTAVKENLETVFHRHGGLAINRSKIYPRSRHYANNVVKLLGSDGTVLQLPYDLTMGLARLLAKHPKTIPAEKVYSFGTVFRSSKGMGQPVSLTEVDFDIISLHARELALKEAELLKVLDEIIHTLPPAQWNKMNFFIGHSNILHAIFDFCKVDRSLRRKTAEIISKLHVHGCTWQKIRQELRSEDVGVSATSVNELEKFDFKGPPNETFAKLKDMFKASDLYPKVVAAIGHIADVVDFALKMGVKTAIDFNPFCSVRESFYSGGMLFSCTFRGKAKEVFAAGGRYDSLIQEFRLNVGDDHEQERRRAVGFSLSWHTFVNLSKTGSSSAYQRRLEHEPIHPGRVDVLVASTDDSLRRTTGLEILGTLWDNGISAELADGTGSTDELVFNVKDDDYSWLVVVKPDKSLRVKTMKRTDIPDEDMPTSHLLTWLQTRIQERDTLVSRTKLSGQREHGSVGARRTHDQEVSVLVSQQKNKKMMRQSVIDQAQSSATGFVDAITSGPILGVETSDGALTLIQSTPLSSVDGWKKLEQAAGSGGKGYVRQIHEELSGWKAEFEAEKRSRHCFIYNFRTGKIIYYDLAI</sequence>
<keyword evidence="5" id="KW-0418">Kinase</keyword>
<dbReference type="GO" id="GO:0005524">
    <property type="term" value="F:ATP binding"/>
    <property type="evidence" value="ECO:0007669"/>
    <property type="project" value="UniProtKB-UniRule"/>
</dbReference>
<dbReference type="InParanoid" id="A0A2N3N6C6"/>
<dbReference type="Gene3D" id="3.30.930.10">
    <property type="entry name" value="Bira Bifunctional Protein, Domain 2"/>
    <property type="match status" value="1"/>
</dbReference>
<feature type="binding site" evidence="11 12">
    <location>
        <position position="642"/>
    </location>
    <ligand>
        <name>ATP</name>
        <dbReference type="ChEBI" id="CHEBI:30616"/>
    </ligand>
</feature>
<evidence type="ECO:0000256" key="9">
    <source>
        <dbReference type="ARBA" id="ARBA00048679"/>
    </source>
</evidence>
<dbReference type="GO" id="GO:0005634">
    <property type="term" value="C:nucleus"/>
    <property type="evidence" value="ECO:0007669"/>
    <property type="project" value="TreeGrafter"/>
</dbReference>
<feature type="active site" description="Proton acceptor" evidence="10">
    <location>
        <position position="832"/>
    </location>
</feature>
<feature type="binding site" evidence="11">
    <location>
        <begin position="619"/>
        <end position="627"/>
    </location>
    <ligand>
        <name>ATP</name>
        <dbReference type="ChEBI" id="CHEBI:30616"/>
    </ligand>
</feature>
<dbReference type="InterPro" id="IPR006575">
    <property type="entry name" value="RWD_dom"/>
</dbReference>
<evidence type="ECO:0000256" key="12">
    <source>
        <dbReference type="PROSITE-ProRule" id="PRU10141"/>
    </source>
</evidence>
<dbReference type="InterPro" id="IPR011009">
    <property type="entry name" value="Kinase-like_dom_sf"/>
</dbReference>
<dbReference type="PANTHER" id="PTHR11042">
    <property type="entry name" value="EUKARYOTIC TRANSLATION INITIATION FACTOR 2-ALPHA KINASE EIF2-ALPHA KINASE -RELATED"/>
    <property type="match status" value="1"/>
</dbReference>
<dbReference type="GO" id="GO:0005737">
    <property type="term" value="C:cytoplasm"/>
    <property type="evidence" value="ECO:0007669"/>
    <property type="project" value="TreeGrafter"/>
</dbReference>
<evidence type="ECO:0000256" key="2">
    <source>
        <dbReference type="ARBA" id="ARBA00022527"/>
    </source>
</evidence>
<dbReference type="EC" id="2.7.11.1" evidence="1"/>
<feature type="domain" description="Protein kinase" evidence="14">
    <location>
        <begin position="285"/>
        <end position="562"/>
    </location>
</feature>
<dbReference type="Pfam" id="PF13393">
    <property type="entry name" value="tRNA-synt_His"/>
    <property type="match status" value="1"/>
</dbReference>
<keyword evidence="2" id="KW-0723">Serine/threonine-protein kinase</keyword>
<organism evidence="16 17">
    <name type="scientific">Lomentospora prolificans</name>
    <dbReference type="NCBI Taxonomy" id="41688"/>
    <lineage>
        <taxon>Eukaryota</taxon>
        <taxon>Fungi</taxon>
        <taxon>Dikarya</taxon>
        <taxon>Ascomycota</taxon>
        <taxon>Pezizomycotina</taxon>
        <taxon>Sordariomycetes</taxon>
        <taxon>Hypocreomycetidae</taxon>
        <taxon>Microascales</taxon>
        <taxon>Microascaceae</taxon>
        <taxon>Lomentospora</taxon>
    </lineage>
</organism>
<dbReference type="SUPFAM" id="SSF55681">
    <property type="entry name" value="Class II aaRS and biotin synthetases"/>
    <property type="match status" value="1"/>
</dbReference>
<dbReference type="PANTHER" id="PTHR11042:SF136">
    <property type="entry name" value="EIF-2-ALPHA KINASE GCN2"/>
    <property type="match status" value="1"/>
</dbReference>
<feature type="compositionally biased region" description="Basic and acidic residues" evidence="13">
    <location>
        <begin position="1490"/>
        <end position="1506"/>
    </location>
</feature>
<feature type="compositionally biased region" description="Acidic residues" evidence="13">
    <location>
        <begin position="690"/>
        <end position="699"/>
    </location>
</feature>
<keyword evidence="3" id="KW-0808">Transferase</keyword>
<evidence type="ECO:0000313" key="17">
    <source>
        <dbReference type="Proteomes" id="UP000233524"/>
    </source>
</evidence>
<dbReference type="VEuPathDB" id="FungiDB:jhhlp_006590"/>
<proteinExistence type="inferred from homology"/>
<dbReference type="CDD" id="cd22249">
    <property type="entry name" value="UDM1_RNF168_RNF169-like"/>
    <property type="match status" value="1"/>
</dbReference>
<evidence type="ECO:0000256" key="7">
    <source>
        <dbReference type="ARBA" id="ARBA00037982"/>
    </source>
</evidence>
<dbReference type="Pfam" id="PF05773">
    <property type="entry name" value="RWD"/>
    <property type="match status" value="1"/>
</dbReference>
<dbReference type="PROSITE" id="PS00108">
    <property type="entry name" value="PROTEIN_KINASE_ST"/>
    <property type="match status" value="1"/>
</dbReference>
<evidence type="ECO:0000256" key="8">
    <source>
        <dbReference type="ARBA" id="ARBA00047899"/>
    </source>
</evidence>
<evidence type="ECO:0000256" key="13">
    <source>
        <dbReference type="SAM" id="MobiDB-lite"/>
    </source>
</evidence>
<dbReference type="InterPro" id="IPR024435">
    <property type="entry name" value="HisRS-related_dom"/>
</dbReference>
<dbReference type="EMBL" id="NLAX01000701">
    <property type="protein sequence ID" value="PKS07978.1"/>
    <property type="molecule type" value="Genomic_DNA"/>
</dbReference>
<dbReference type="InterPro" id="IPR050339">
    <property type="entry name" value="CC_SR_Kinase"/>
</dbReference>
<feature type="region of interest" description="Disordered" evidence="13">
    <location>
        <begin position="736"/>
        <end position="757"/>
    </location>
</feature>
<feature type="region of interest" description="Disordered" evidence="13">
    <location>
        <begin position="1487"/>
        <end position="1506"/>
    </location>
</feature>
<feature type="region of interest" description="Disordered" evidence="13">
    <location>
        <begin position="199"/>
        <end position="238"/>
    </location>
</feature>
<dbReference type="InterPro" id="IPR016255">
    <property type="entry name" value="Gcn2"/>
</dbReference>
<evidence type="ECO:0000256" key="10">
    <source>
        <dbReference type="PIRSR" id="PIRSR000660-1"/>
    </source>
</evidence>
<dbReference type="InterPro" id="IPR036621">
    <property type="entry name" value="Anticodon-bd_dom_sf"/>
</dbReference>
<evidence type="ECO:0000256" key="6">
    <source>
        <dbReference type="ARBA" id="ARBA00022840"/>
    </source>
</evidence>
<evidence type="ECO:0000256" key="11">
    <source>
        <dbReference type="PIRSR" id="PIRSR000660-2"/>
    </source>
</evidence>
<accession>A0A2N3N6C6</accession>
<comment type="caution">
    <text evidence="16">The sequence shown here is derived from an EMBL/GenBank/DDBJ whole genome shotgun (WGS) entry which is preliminary data.</text>
</comment>
<dbReference type="InterPro" id="IPR016135">
    <property type="entry name" value="UBQ-conjugating_enzyme/RWD"/>
</dbReference>
<dbReference type="SMART" id="SM00591">
    <property type="entry name" value="RWD"/>
    <property type="match status" value="1"/>
</dbReference>
<dbReference type="InterPro" id="IPR045864">
    <property type="entry name" value="aa-tRNA-synth_II/BPL/LPL"/>
</dbReference>
<dbReference type="SUPFAM" id="SSF54495">
    <property type="entry name" value="UBC-like"/>
    <property type="match status" value="1"/>
</dbReference>
<dbReference type="Proteomes" id="UP000233524">
    <property type="component" value="Unassembled WGS sequence"/>
</dbReference>
<dbReference type="InterPro" id="IPR000719">
    <property type="entry name" value="Prot_kinase_dom"/>
</dbReference>
<reference evidence="16 17" key="1">
    <citation type="journal article" date="2017" name="G3 (Bethesda)">
        <title>First Draft Genome Sequence of the Pathogenic Fungus Lomentospora prolificans (Formerly Scedosporium prolificans).</title>
        <authorList>
            <person name="Luo R."/>
            <person name="Zimin A."/>
            <person name="Workman R."/>
            <person name="Fan Y."/>
            <person name="Pertea G."/>
            <person name="Grossman N."/>
            <person name="Wear M.P."/>
            <person name="Jia B."/>
            <person name="Miller H."/>
            <person name="Casadevall A."/>
            <person name="Timp W."/>
            <person name="Zhang S.X."/>
            <person name="Salzberg S.L."/>
        </authorList>
    </citation>
    <scope>NUCLEOTIDE SEQUENCE [LARGE SCALE GENOMIC DNA]</scope>
    <source>
        <strain evidence="16 17">JHH-5317</strain>
    </source>
</reference>
<dbReference type="InterPro" id="IPR008271">
    <property type="entry name" value="Ser/Thr_kinase_AS"/>
</dbReference>
<feature type="region of interest" description="Disordered" evidence="13">
    <location>
        <begin position="684"/>
        <end position="717"/>
    </location>
</feature>
<feature type="domain" description="RWD" evidence="15">
    <location>
        <begin position="36"/>
        <end position="172"/>
    </location>
</feature>
<dbReference type="PROSITE" id="PS00107">
    <property type="entry name" value="PROTEIN_KINASE_ATP"/>
    <property type="match status" value="1"/>
</dbReference>
<keyword evidence="6 11" id="KW-0067">ATP-binding</keyword>
<dbReference type="Gene3D" id="1.10.510.10">
    <property type="entry name" value="Transferase(Phosphotransferase) domain 1"/>
    <property type="match status" value="2"/>
</dbReference>
<evidence type="ECO:0000259" key="14">
    <source>
        <dbReference type="PROSITE" id="PS50011"/>
    </source>
</evidence>
<feature type="compositionally biased region" description="Basic and acidic residues" evidence="13">
    <location>
        <begin position="205"/>
        <end position="236"/>
    </location>
</feature>
<dbReference type="Gene3D" id="3.30.200.20">
    <property type="entry name" value="Phosphorylase Kinase, domain 1"/>
    <property type="match status" value="1"/>
</dbReference>
<evidence type="ECO:0000256" key="4">
    <source>
        <dbReference type="ARBA" id="ARBA00022741"/>
    </source>
</evidence>
<gene>
    <name evidence="16" type="ORF">jhhlp_006590</name>
</gene>
<dbReference type="CDD" id="cd14012">
    <property type="entry name" value="PK_eIF2AK_GCN2_rpt1"/>
    <property type="match status" value="1"/>
</dbReference>
<dbReference type="OrthoDB" id="341578at2759"/>
<dbReference type="GO" id="GO:0000077">
    <property type="term" value="P:DNA damage checkpoint signaling"/>
    <property type="evidence" value="ECO:0007669"/>
    <property type="project" value="InterPro"/>
</dbReference>
<evidence type="ECO:0000256" key="3">
    <source>
        <dbReference type="ARBA" id="ARBA00022679"/>
    </source>
</evidence>
<dbReference type="PROSITE" id="PS50011">
    <property type="entry name" value="PROTEIN_KINASE_DOM"/>
    <property type="match status" value="2"/>
</dbReference>
<protein>
    <recommendedName>
        <fullName evidence="1">non-specific serine/threonine protein kinase</fullName>
        <ecNumber evidence="1">2.7.11.1</ecNumber>
    </recommendedName>
</protein>
<evidence type="ECO:0000313" key="16">
    <source>
        <dbReference type="EMBL" id="PKS07978.1"/>
    </source>
</evidence>
<comment type="catalytic activity">
    <reaction evidence="9">
        <text>L-seryl-[protein] + ATP = O-phospho-L-seryl-[protein] + ADP + H(+)</text>
        <dbReference type="Rhea" id="RHEA:17989"/>
        <dbReference type="Rhea" id="RHEA-COMP:9863"/>
        <dbReference type="Rhea" id="RHEA-COMP:11604"/>
        <dbReference type="ChEBI" id="CHEBI:15378"/>
        <dbReference type="ChEBI" id="CHEBI:29999"/>
        <dbReference type="ChEBI" id="CHEBI:30616"/>
        <dbReference type="ChEBI" id="CHEBI:83421"/>
        <dbReference type="ChEBI" id="CHEBI:456216"/>
        <dbReference type="EC" id="2.7.11.1"/>
    </reaction>
</comment>
<feature type="region of interest" description="Disordered" evidence="13">
    <location>
        <begin position="1"/>
        <end position="27"/>
    </location>
</feature>
<evidence type="ECO:0000259" key="15">
    <source>
        <dbReference type="PROSITE" id="PS50908"/>
    </source>
</evidence>
<dbReference type="FunCoup" id="A0A2N3N6C6">
    <property type="interactions" value="819"/>
</dbReference>
<dbReference type="GO" id="GO:0004694">
    <property type="term" value="F:eukaryotic translation initiation factor 2alpha kinase activity"/>
    <property type="evidence" value="ECO:0007669"/>
    <property type="project" value="InterPro"/>
</dbReference>
<comment type="catalytic activity">
    <reaction evidence="8">
        <text>L-threonyl-[protein] + ATP = O-phospho-L-threonyl-[protein] + ADP + H(+)</text>
        <dbReference type="Rhea" id="RHEA:46608"/>
        <dbReference type="Rhea" id="RHEA-COMP:11060"/>
        <dbReference type="Rhea" id="RHEA-COMP:11605"/>
        <dbReference type="ChEBI" id="CHEBI:15378"/>
        <dbReference type="ChEBI" id="CHEBI:30013"/>
        <dbReference type="ChEBI" id="CHEBI:30616"/>
        <dbReference type="ChEBI" id="CHEBI:61977"/>
        <dbReference type="ChEBI" id="CHEBI:456216"/>
        <dbReference type="EC" id="2.7.11.1"/>
    </reaction>
</comment>
<dbReference type="CDD" id="cd23823">
    <property type="entry name" value="RWD_GCN2"/>
    <property type="match status" value="1"/>
</dbReference>
<keyword evidence="4 11" id="KW-0547">Nucleotide-binding</keyword>
<dbReference type="STRING" id="41688.A0A2N3N6C6"/>
<comment type="similarity">
    <text evidence="7">Belongs to the protein kinase superfamily. Ser/Thr protein kinase family. GCN2 subfamily.</text>
</comment>
<dbReference type="Pfam" id="PF12745">
    <property type="entry name" value="HGTP_anticodon2"/>
    <property type="match status" value="1"/>
</dbReference>
<dbReference type="SMART" id="SM00220">
    <property type="entry name" value="S_TKc"/>
    <property type="match status" value="2"/>
</dbReference>
<dbReference type="Gene3D" id="3.10.110.10">
    <property type="entry name" value="Ubiquitin Conjugating Enzyme"/>
    <property type="match status" value="1"/>
</dbReference>
<evidence type="ECO:0000256" key="5">
    <source>
        <dbReference type="ARBA" id="ARBA00022777"/>
    </source>
</evidence>
<dbReference type="InterPro" id="IPR017441">
    <property type="entry name" value="Protein_kinase_ATP_BS"/>
</dbReference>
<dbReference type="SUPFAM" id="SSF56112">
    <property type="entry name" value="Protein kinase-like (PK-like)"/>
    <property type="match status" value="2"/>
</dbReference>
<dbReference type="InterPro" id="IPR041715">
    <property type="entry name" value="HisRS-like_core"/>
</dbReference>
<feature type="domain" description="Protein kinase" evidence="14">
    <location>
        <begin position="613"/>
        <end position="978"/>
    </location>
</feature>